<dbReference type="Proteomes" id="UP000321039">
    <property type="component" value="Unassembled WGS sequence"/>
</dbReference>
<dbReference type="InterPro" id="IPR025110">
    <property type="entry name" value="AMP-bd_C"/>
</dbReference>
<sequence>MQIHNYFDFHLRRAPERDCLIYQGQTYSYQQIGELSQKIANGLLALGVQADDRVAILCENCPEFLAFMMATSRIGAVAVPLNYRLAPPETAFILEDCQASILLSPDDAMNPHLEAMGEVTSKLDKVISCISSPDWQEWVEQQSDDPVDIDTYTQEGCLQLYTSGTTGKPKGVPLTHANLTSLFTKLLVAADDKTHPDSRDLVCAPPFHIGGSGNLLLAMMAGGAVVLHKTFDPLAVVDDLERYEVESAFLVPAMILAIVSSVPGLEQRDFSALKKISYGASPISPALLEQALQIFGCDFYQAYGMTETTGTIVTLQPEDHRSALEGRPELLESAGRPLAGVEVKVVDSEGNTLPFGQIGELLVRSTSNMPGYYNRPEANAETFVDGWLKTGDSAEMNEEGYIFLRDRIKDMIVSGAENIYPIEIENVLCSHPAVADLAVIGVPDEKFGEAPLACLVLKPGQHLEAGEMVEFLRGKLAGYKIPRQLKIYDVLPRNPSGKILKKDLRSEFWEGRERQIN</sequence>
<comment type="similarity">
    <text evidence="1">Belongs to the ATP-dependent AMP-binding enzyme family.</text>
</comment>
<accession>A0A5C9A5K7</accession>
<comment type="caution">
    <text evidence="5">The sequence shown here is derived from an EMBL/GenBank/DDBJ whole genome shotgun (WGS) entry which is preliminary data.</text>
</comment>
<dbReference type="PANTHER" id="PTHR43201:SF5">
    <property type="entry name" value="MEDIUM-CHAIN ACYL-COA LIGASE ACSF2, MITOCHONDRIAL"/>
    <property type="match status" value="1"/>
</dbReference>
<evidence type="ECO:0000313" key="5">
    <source>
        <dbReference type="EMBL" id="TXS95272.1"/>
    </source>
</evidence>
<feature type="domain" description="AMP-dependent synthetase/ligase" evidence="3">
    <location>
        <begin position="10"/>
        <end position="373"/>
    </location>
</feature>
<dbReference type="EMBL" id="VRZA01000002">
    <property type="protein sequence ID" value="TXS95272.1"/>
    <property type="molecule type" value="Genomic_DNA"/>
</dbReference>
<dbReference type="InterPro" id="IPR000873">
    <property type="entry name" value="AMP-dep_synth/lig_dom"/>
</dbReference>
<feature type="domain" description="AMP-binding enzyme C-terminal" evidence="4">
    <location>
        <begin position="423"/>
        <end position="498"/>
    </location>
</feature>
<dbReference type="FunFam" id="3.30.300.30:FF:000008">
    <property type="entry name" value="2,3-dihydroxybenzoate-AMP ligase"/>
    <property type="match status" value="1"/>
</dbReference>
<dbReference type="Gene3D" id="3.40.50.12780">
    <property type="entry name" value="N-terminal domain of ligase-like"/>
    <property type="match status" value="1"/>
</dbReference>
<keyword evidence="2 5" id="KW-0436">Ligase</keyword>
<dbReference type="Gene3D" id="3.30.300.30">
    <property type="match status" value="1"/>
</dbReference>
<organism evidence="5 6">
    <name type="scientific">Parahaliea maris</name>
    <dbReference type="NCBI Taxonomy" id="2716870"/>
    <lineage>
        <taxon>Bacteria</taxon>
        <taxon>Pseudomonadati</taxon>
        <taxon>Pseudomonadota</taxon>
        <taxon>Gammaproteobacteria</taxon>
        <taxon>Cellvibrionales</taxon>
        <taxon>Halieaceae</taxon>
        <taxon>Parahaliea</taxon>
    </lineage>
</organism>
<dbReference type="CDD" id="cd17631">
    <property type="entry name" value="FACL_FadD13-like"/>
    <property type="match status" value="1"/>
</dbReference>
<dbReference type="InterPro" id="IPR042099">
    <property type="entry name" value="ANL_N_sf"/>
</dbReference>
<dbReference type="PANTHER" id="PTHR43201">
    <property type="entry name" value="ACYL-COA SYNTHETASE"/>
    <property type="match status" value="1"/>
</dbReference>
<dbReference type="GO" id="GO:0006631">
    <property type="term" value="P:fatty acid metabolic process"/>
    <property type="evidence" value="ECO:0007669"/>
    <property type="project" value="TreeGrafter"/>
</dbReference>
<evidence type="ECO:0000313" key="6">
    <source>
        <dbReference type="Proteomes" id="UP000321039"/>
    </source>
</evidence>
<keyword evidence="6" id="KW-1185">Reference proteome</keyword>
<protein>
    <submittedName>
        <fullName evidence="5">Long-chain-fatty-acid--CoA ligase</fullName>
    </submittedName>
</protein>
<dbReference type="Pfam" id="PF00501">
    <property type="entry name" value="AMP-binding"/>
    <property type="match status" value="1"/>
</dbReference>
<dbReference type="Pfam" id="PF13193">
    <property type="entry name" value="AMP-binding_C"/>
    <property type="match status" value="1"/>
</dbReference>
<reference evidence="5 6" key="1">
    <citation type="submission" date="2019-08" db="EMBL/GenBank/DDBJ databases">
        <title>Parahaliea maris sp. nov., isolated from the surface seawater.</title>
        <authorList>
            <person name="Liu Y."/>
        </authorList>
    </citation>
    <scope>NUCLEOTIDE SEQUENCE [LARGE SCALE GENOMIC DNA]</scope>
    <source>
        <strain evidence="5 6">HSLHS9</strain>
    </source>
</reference>
<dbReference type="InterPro" id="IPR045851">
    <property type="entry name" value="AMP-bd_C_sf"/>
</dbReference>
<dbReference type="AlphaFoldDB" id="A0A5C9A5K7"/>
<evidence type="ECO:0000259" key="3">
    <source>
        <dbReference type="Pfam" id="PF00501"/>
    </source>
</evidence>
<name>A0A5C9A5K7_9GAMM</name>
<dbReference type="GO" id="GO:0031956">
    <property type="term" value="F:medium-chain fatty acid-CoA ligase activity"/>
    <property type="evidence" value="ECO:0007669"/>
    <property type="project" value="TreeGrafter"/>
</dbReference>
<evidence type="ECO:0000256" key="1">
    <source>
        <dbReference type="ARBA" id="ARBA00006432"/>
    </source>
</evidence>
<gene>
    <name evidence="5" type="ORF">FV139_05080</name>
</gene>
<dbReference type="SUPFAM" id="SSF56801">
    <property type="entry name" value="Acetyl-CoA synthetase-like"/>
    <property type="match status" value="1"/>
</dbReference>
<proteinExistence type="inferred from homology"/>
<evidence type="ECO:0000259" key="4">
    <source>
        <dbReference type="Pfam" id="PF13193"/>
    </source>
</evidence>
<evidence type="ECO:0000256" key="2">
    <source>
        <dbReference type="ARBA" id="ARBA00022598"/>
    </source>
</evidence>
<dbReference type="RefSeq" id="WP_148067183.1">
    <property type="nucleotide sequence ID" value="NZ_VRZA01000002.1"/>
</dbReference>
<dbReference type="NCBIfam" id="NF004837">
    <property type="entry name" value="PRK06187.1"/>
    <property type="match status" value="1"/>
</dbReference>